<evidence type="ECO:0000256" key="1">
    <source>
        <dbReference type="SAM" id="MobiDB-lite"/>
    </source>
</evidence>
<proteinExistence type="predicted"/>
<protein>
    <recommendedName>
        <fullName evidence="4">DUF5673 domain-containing protein</fullName>
    </recommendedName>
</protein>
<reference evidence="3" key="1">
    <citation type="journal article" date="2015" name="Nature">
        <title>Complex archaea that bridge the gap between prokaryotes and eukaryotes.</title>
        <authorList>
            <person name="Spang A."/>
            <person name="Saw J.H."/>
            <person name="Jorgensen S.L."/>
            <person name="Zaremba-Niedzwiedzka K."/>
            <person name="Martijn J."/>
            <person name="Lind A.E."/>
            <person name="van Eijk R."/>
            <person name="Schleper C."/>
            <person name="Guy L."/>
            <person name="Ettema T.J."/>
        </authorList>
    </citation>
    <scope>NUCLEOTIDE SEQUENCE</scope>
</reference>
<dbReference type="AlphaFoldDB" id="A0A0F9H861"/>
<evidence type="ECO:0000313" key="3">
    <source>
        <dbReference type="EMBL" id="KKM07294.1"/>
    </source>
</evidence>
<evidence type="ECO:0008006" key="4">
    <source>
        <dbReference type="Google" id="ProtNLM"/>
    </source>
</evidence>
<sequence length="182" mass="20243">MSQDAQPQDVPSKVECPAAKDPAVTKFIIAGMSMGAGIYCFIDAYIRHKYPWVPDGGLNDKLSYFFNHGGAIVFPLAALIPLIWGIVLLRRKLLADEEGIGYAGSQKVAWSDVTRLDSAKLADKGILKLFYRDAAGEEKRLVLDSWRLRNFRELVKLVESKVDAAPAEEEAEEAEEEEAEDR</sequence>
<feature type="region of interest" description="Disordered" evidence="1">
    <location>
        <begin position="162"/>
        <end position="182"/>
    </location>
</feature>
<comment type="caution">
    <text evidence="3">The sequence shown here is derived from an EMBL/GenBank/DDBJ whole genome shotgun (WGS) entry which is preliminary data.</text>
</comment>
<feature type="transmembrane region" description="Helical" evidence="2">
    <location>
        <begin position="66"/>
        <end position="89"/>
    </location>
</feature>
<accession>A0A0F9H861</accession>
<keyword evidence="2" id="KW-1133">Transmembrane helix</keyword>
<gene>
    <name evidence="3" type="ORF">LCGC14_1735350</name>
</gene>
<feature type="compositionally biased region" description="Acidic residues" evidence="1">
    <location>
        <begin position="166"/>
        <end position="182"/>
    </location>
</feature>
<dbReference type="EMBL" id="LAZR01015807">
    <property type="protein sequence ID" value="KKM07294.1"/>
    <property type="molecule type" value="Genomic_DNA"/>
</dbReference>
<evidence type="ECO:0000256" key="2">
    <source>
        <dbReference type="SAM" id="Phobius"/>
    </source>
</evidence>
<keyword evidence="2" id="KW-0812">Transmembrane</keyword>
<organism evidence="3">
    <name type="scientific">marine sediment metagenome</name>
    <dbReference type="NCBI Taxonomy" id="412755"/>
    <lineage>
        <taxon>unclassified sequences</taxon>
        <taxon>metagenomes</taxon>
        <taxon>ecological metagenomes</taxon>
    </lineage>
</organism>
<keyword evidence="2" id="KW-0472">Membrane</keyword>
<feature type="transmembrane region" description="Helical" evidence="2">
    <location>
        <begin position="27"/>
        <end position="46"/>
    </location>
</feature>
<name>A0A0F9H861_9ZZZZ</name>